<keyword evidence="4" id="KW-0808">Transferase</keyword>
<name>A0AAW1T2B6_9CHLO</name>
<dbReference type="GO" id="GO:0016020">
    <property type="term" value="C:membrane"/>
    <property type="evidence" value="ECO:0007669"/>
    <property type="project" value="UniProtKB-SubCell"/>
</dbReference>
<keyword evidence="11" id="KW-0472">Membrane</keyword>
<sequence>MLPLDWGSFASFLSSGVLYVISKASHQRALQLESAKQVNSLSELRPLHGQPQLIAVQGNAWAEEPLRATTSPQELNAVIVKLEEFKRFRNKTAEGAWGDIREQPHSFVTRVANWALDTSMGERLPVVQAEKADSISVQPAGDIIRPPGPLYKSVVGVFSGRLDEGLRQIEKVLPLGAGLTVVGELSQVPSYGMQMKGAVSVNGMAFVIGPCRNGGPFVISFSTLPELIAEARGLSSVCRTAAIGCGVLGAGLVTIRIIKSLRAFRHRRRLRKQIERERLRREQQITEQEAGPAVNRCPLCRKGGRCIRIYTA</sequence>
<dbReference type="GO" id="GO:0061630">
    <property type="term" value="F:ubiquitin protein ligase activity"/>
    <property type="evidence" value="ECO:0007669"/>
    <property type="project" value="UniProtKB-EC"/>
</dbReference>
<evidence type="ECO:0000256" key="11">
    <source>
        <dbReference type="ARBA" id="ARBA00023136"/>
    </source>
</evidence>
<evidence type="ECO:0000256" key="9">
    <source>
        <dbReference type="ARBA" id="ARBA00022833"/>
    </source>
</evidence>
<protein>
    <recommendedName>
        <fullName evidence="3">RING-type E3 ubiquitin transferase</fullName>
        <ecNumber evidence="3">2.3.2.27</ecNumber>
    </recommendedName>
</protein>
<evidence type="ECO:0000256" key="2">
    <source>
        <dbReference type="ARBA" id="ARBA00004141"/>
    </source>
</evidence>
<dbReference type="PANTHER" id="PTHR47568:SF2">
    <property type="entry name" value="E3 UBIQUITIN-PROTEIN LIGASE SP1-RELATED"/>
    <property type="match status" value="1"/>
</dbReference>
<keyword evidence="9" id="KW-0862">Zinc</keyword>
<evidence type="ECO:0000256" key="4">
    <source>
        <dbReference type="ARBA" id="ARBA00022679"/>
    </source>
</evidence>
<gene>
    <name evidence="13" type="ORF">WJX84_003062</name>
</gene>
<dbReference type="PANTHER" id="PTHR47568">
    <property type="match status" value="1"/>
</dbReference>
<keyword evidence="14" id="KW-1185">Reference proteome</keyword>
<evidence type="ECO:0000256" key="1">
    <source>
        <dbReference type="ARBA" id="ARBA00000900"/>
    </source>
</evidence>
<evidence type="ECO:0000313" key="14">
    <source>
        <dbReference type="Proteomes" id="UP001485043"/>
    </source>
</evidence>
<comment type="caution">
    <text evidence="13">The sequence shown here is derived from an EMBL/GenBank/DDBJ whole genome shotgun (WGS) entry which is preliminary data.</text>
</comment>
<evidence type="ECO:0000256" key="7">
    <source>
        <dbReference type="ARBA" id="ARBA00022771"/>
    </source>
</evidence>
<dbReference type="Pfam" id="PF12483">
    <property type="entry name" value="GIDE"/>
    <property type="match status" value="1"/>
</dbReference>
<keyword evidence="8" id="KW-0833">Ubl conjugation pathway</keyword>
<keyword evidence="10" id="KW-1133">Transmembrane helix</keyword>
<dbReference type="EMBL" id="JALJOV010000551">
    <property type="protein sequence ID" value="KAK9862817.1"/>
    <property type="molecule type" value="Genomic_DNA"/>
</dbReference>
<keyword evidence="5" id="KW-0812">Transmembrane</keyword>
<evidence type="ECO:0000256" key="10">
    <source>
        <dbReference type="ARBA" id="ARBA00022989"/>
    </source>
</evidence>
<dbReference type="GO" id="GO:0016567">
    <property type="term" value="P:protein ubiquitination"/>
    <property type="evidence" value="ECO:0007669"/>
    <property type="project" value="InterPro"/>
</dbReference>
<evidence type="ECO:0000256" key="6">
    <source>
        <dbReference type="ARBA" id="ARBA00022723"/>
    </source>
</evidence>
<evidence type="ECO:0000256" key="3">
    <source>
        <dbReference type="ARBA" id="ARBA00012483"/>
    </source>
</evidence>
<dbReference type="InterPro" id="IPR044231">
    <property type="entry name" value="SP1/SPL1"/>
</dbReference>
<dbReference type="EC" id="2.3.2.27" evidence="3"/>
<evidence type="ECO:0000256" key="8">
    <source>
        <dbReference type="ARBA" id="ARBA00022786"/>
    </source>
</evidence>
<evidence type="ECO:0000259" key="12">
    <source>
        <dbReference type="Pfam" id="PF12483"/>
    </source>
</evidence>
<evidence type="ECO:0000313" key="13">
    <source>
        <dbReference type="EMBL" id="KAK9862817.1"/>
    </source>
</evidence>
<comment type="subcellular location">
    <subcellularLocation>
        <location evidence="2">Membrane</location>
        <topology evidence="2">Multi-pass membrane protein</topology>
    </subcellularLocation>
</comment>
<dbReference type="GO" id="GO:0008270">
    <property type="term" value="F:zinc ion binding"/>
    <property type="evidence" value="ECO:0007669"/>
    <property type="project" value="UniProtKB-KW"/>
</dbReference>
<dbReference type="InterPro" id="IPR022170">
    <property type="entry name" value="MUL1-like"/>
</dbReference>
<proteinExistence type="predicted"/>
<comment type="catalytic activity">
    <reaction evidence="1">
        <text>S-ubiquitinyl-[E2 ubiquitin-conjugating enzyme]-L-cysteine + [acceptor protein]-L-lysine = [E2 ubiquitin-conjugating enzyme]-L-cysteine + N(6)-ubiquitinyl-[acceptor protein]-L-lysine.</text>
        <dbReference type="EC" id="2.3.2.27"/>
    </reaction>
</comment>
<reference evidence="13 14" key="1">
    <citation type="journal article" date="2024" name="Nat. Commun.">
        <title>Phylogenomics reveals the evolutionary origins of lichenization in chlorophyte algae.</title>
        <authorList>
            <person name="Puginier C."/>
            <person name="Libourel C."/>
            <person name="Otte J."/>
            <person name="Skaloud P."/>
            <person name="Haon M."/>
            <person name="Grisel S."/>
            <person name="Petersen M."/>
            <person name="Berrin J.G."/>
            <person name="Delaux P.M."/>
            <person name="Dal Grande F."/>
            <person name="Keller J."/>
        </authorList>
    </citation>
    <scope>NUCLEOTIDE SEQUENCE [LARGE SCALE GENOMIC DNA]</scope>
    <source>
        <strain evidence="13 14">SAG 2523</strain>
    </source>
</reference>
<dbReference type="AlphaFoldDB" id="A0AAW1T2B6"/>
<accession>A0AAW1T2B6</accession>
<keyword evidence="7" id="KW-0863">Zinc-finger</keyword>
<evidence type="ECO:0000256" key="5">
    <source>
        <dbReference type="ARBA" id="ARBA00022692"/>
    </source>
</evidence>
<feature type="domain" description="E3 Ubiquitin ligase MUL1-like" evidence="12">
    <location>
        <begin position="106"/>
        <end position="252"/>
    </location>
</feature>
<organism evidence="13 14">
    <name type="scientific">Apatococcus fuscideae</name>
    <dbReference type="NCBI Taxonomy" id="2026836"/>
    <lineage>
        <taxon>Eukaryota</taxon>
        <taxon>Viridiplantae</taxon>
        <taxon>Chlorophyta</taxon>
        <taxon>core chlorophytes</taxon>
        <taxon>Trebouxiophyceae</taxon>
        <taxon>Chlorellales</taxon>
        <taxon>Chlorellaceae</taxon>
        <taxon>Apatococcus</taxon>
    </lineage>
</organism>
<keyword evidence="6" id="KW-0479">Metal-binding</keyword>
<dbReference type="Proteomes" id="UP001485043">
    <property type="component" value="Unassembled WGS sequence"/>
</dbReference>